<keyword evidence="5" id="KW-1185">Reference proteome</keyword>
<reference evidence="4 5" key="1">
    <citation type="submission" date="2020-07" db="EMBL/GenBank/DDBJ databases">
        <title>Sequencing the genomes of 1000 actinobacteria strains.</title>
        <authorList>
            <person name="Klenk H.-P."/>
        </authorList>
    </citation>
    <scope>NUCLEOTIDE SEQUENCE [LARGE SCALE GENOMIC DNA]</scope>
    <source>
        <strain evidence="4 5">DSM 100723</strain>
    </source>
</reference>
<organism evidence="4 5">
    <name type="scientific">Microlunatus kandeliicorticis</name>
    <dbReference type="NCBI Taxonomy" id="1759536"/>
    <lineage>
        <taxon>Bacteria</taxon>
        <taxon>Bacillati</taxon>
        <taxon>Actinomycetota</taxon>
        <taxon>Actinomycetes</taxon>
        <taxon>Propionibacteriales</taxon>
        <taxon>Propionibacteriaceae</taxon>
        <taxon>Microlunatus</taxon>
    </lineage>
</organism>
<dbReference type="Pfam" id="PF04030">
    <property type="entry name" value="ALO"/>
    <property type="match status" value="1"/>
</dbReference>
<dbReference type="GO" id="GO:0003885">
    <property type="term" value="F:D-arabinono-1,4-lactone oxidase activity"/>
    <property type="evidence" value="ECO:0007669"/>
    <property type="project" value="InterPro"/>
</dbReference>
<protein>
    <submittedName>
        <fullName evidence="4">Decaprenylphospho-beta-D-ribofuranose 2-oxidase</fullName>
        <ecNumber evidence="4">1.1.98.3</ecNumber>
    </submittedName>
</protein>
<dbReference type="InterPro" id="IPR007173">
    <property type="entry name" value="ALO_C"/>
</dbReference>
<feature type="domain" description="FAD-binding PCMH-type" evidence="3">
    <location>
        <begin position="40"/>
        <end position="221"/>
    </location>
</feature>
<dbReference type="InterPro" id="IPR016169">
    <property type="entry name" value="FAD-bd_PCMH_sub2"/>
</dbReference>
<dbReference type="Gene3D" id="3.30.465.10">
    <property type="match status" value="1"/>
</dbReference>
<dbReference type="EC" id="1.1.98.3" evidence="4"/>
<accession>A0A7W3P4W6</accession>
<comment type="caution">
    <text evidence="4">The sequence shown here is derived from an EMBL/GenBank/DDBJ whole genome shotgun (WGS) entry which is preliminary data.</text>
</comment>
<feature type="compositionally biased region" description="Pro residues" evidence="2">
    <location>
        <begin position="16"/>
        <end position="25"/>
    </location>
</feature>
<dbReference type="GO" id="GO:0071949">
    <property type="term" value="F:FAD binding"/>
    <property type="evidence" value="ECO:0007669"/>
    <property type="project" value="InterPro"/>
</dbReference>
<dbReference type="SUPFAM" id="SSF56176">
    <property type="entry name" value="FAD-binding/transporter-associated domain-like"/>
    <property type="match status" value="1"/>
</dbReference>
<dbReference type="EMBL" id="JACGWT010000001">
    <property type="protein sequence ID" value="MBA8793333.1"/>
    <property type="molecule type" value="Genomic_DNA"/>
</dbReference>
<gene>
    <name evidence="4" type="ORF">FHX74_000927</name>
</gene>
<dbReference type="InterPro" id="IPR016171">
    <property type="entry name" value="Vanillyl_alc_oxidase_C-sub2"/>
</dbReference>
<dbReference type="PROSITE" id="PS51387">
    <property type="entry name" value="FAD_PCMH"/>
    <property type="match status" value="1"/>
</dbReference>
<evidence type="ECO:0000256" key="2">
    <source>
        <dbReference type="SAM" id="MobiDB-lite"/>
    </source>
</evidence>
<dbReference type="PANTHER" id="PTHR43762:SF1">
    <property type="entry name" value="D-ARABINONO-1,4-LACTONE OXIDASE"/>
    <property type="match status" value="1"/>
</dbReference>
<dbReference type="InterPro" id="IPR006094">
    <property type="entry name" value="Oxid_FAD_bind_N"/>
</dbReference>
<feature type="region of interest" description="Disordered" evidence="2">
    <location>
        <begin position="1"/>
        <end position="29"/>
    </location>
</feature>
<evidence type="ECO:0000313" key="4">
    <source>
        <dbReference type="EMBL" id="MBA8793333.1"/>
    </source>
</evidence>
<evidence type="ECO:0000259" key="3">
    <source>
        <dbReference type="PROSITE" id="PS51387"/>
    </source>
</evidence>
<dbReference type="InterPro" id="IPR010031">
    <property type="entry name" value="FAD_lactone_oxidase-like"/>
</dbReference>
<dbReference type="Proteomes" id="UP000523079">
    <property type="component" value="Unassembled WGS sequence"/>
</dbReference>
<dbReference type="AlphaFoldDB" id="A0A7W3P4W6"/>
<dbReference type="Pfam" id="PF01565">
    <property type="entry name" value="FAD_binding_4"/>
    <property type="match status" value="1"/>
</dbReference>
<dbReference type="Gene3D" id="1.10.45.10">
    <property type="entry name" value="Vanillyl-alcohol Oxidase, Chain A, domain 4"/>
    <property type="match status" value="1"/>
</dbReference>
<proteinExistence type="predicted"/>
<dbReference type="RefSeq" id="WP_328823617.1">
    <property type="nucleotide sequence ID" value="NZ_JACGWT010000001.1"/>
</dbReference>
<name>A0A7W3P4W6_9ACTN</name>
<dbReference type="InterPro" id="IPR016166">
    <property type="entry name" value="FAD-bd_PCMH"/>
</dbReference>
<evidence type="ECO:0000313" key="5">
    <source>
        <dbReference type="Proteomes" id="UP000523079"/>
    </source>
</evidence>
<sequence>MSDFPETVGTQVPSIRPTPPAPELPLVPDQLTPLHGWGRANASRAHVASIDSVAGAVSALRQAESGGYAARGVTPRGLGRSYGDAAQNAGGTALDLTTLNRILHVDAEADPPTVDVQAGVSLDKLMKALLPFGLWVPVLPGTRQVTIGGAIAADVHGKNHHTEGSFGNHVRSLRLLVADGRVLDLSPDSADPDDNAAFWATVGGMGLTGVVLSAVLELKRAETAYFSVDTDRTADLDELMTAMATGDENYTYSVAWFDAVSTGKHLGRAVLTRGRAAKLADLPAKLRPRALEFKAPSFGTIPAIFPNRLVNKATGKAFSEFWYRKAPKHRVGEIQNITQFFHPLDIVSEWNRLYGPNGFLQYQFVVPFGAEDTFARCVELIATSGHVSCLNVLKRFGAANPGPLSFPTPGWTLAVDLPIEPGLDRLCDRLDEQVLSVGGRIYLAKDSRLSAATFRQMYPRLDDFMAVRRRLDPNAVFTSDLARRLDLV</sequence>
<dbReference type="GO" id="GO:0016020">
    <property type="term" value="C:membrane"/>
    <property type="evidence" value="ECO:0007669"/>
    <property type="project" value="InterPro"/>
</dbReference>
<dbReference type="InterPro" id="IPR036318">
    <property type="entry name" value="FAD-bd_PCMH-like_sf"/>
</dbReference>
<keyword evidence="1 4" id="KW-0560">Oxidoreductase</keyword>
<evidence type="ECO:0000256" key="1">
    <source>
        <dbReference type="ARBA" id="ARBA00023002"/>
    </source>
</evidence>
<dbReference type="PANTHER" id="PTHR43762">
    <property type="entry name" value="L-GULONOLACTONE OXIDASE"/>
    <property type="match status" value="1"/>
</dbReference>